<dbReference type="GO" id="GO:0006935">
    <property type="term" value="P:chemotaxis"/>
    <property type="evidence" value="ECO:0007669"/>
    <property type="project" value="UniProtKB-KW"/>
</dbReference>
<evidence type="ECO:0000313" key="4">
    <source>
        <dbReference type="Proteomes" id="UP000290378"/>
    </source>
</evidence>
<comment type="similarity">
    <text evidence="2">Belongs to the methyl-accepting chemotaxis (MCP) protein family.</text>
</comment>
<evidence type="ECO:0000256" key="1">
    <source>
        <dbReference type="ARBA" id="ARBA00022500"/>
    </source>
</evidence>
<dbReference type="InterPro" id="IPR051310">
    <property type="entry name" value="MCP_chemotaxis"/>
</dbReference>
<dbReference type="GO" id="GO:0005886">
    <property type="term" value="C:plasma membrane"/>
    <property type="evidence" value="ECO:0007669"/>
    <property type="project" value="TreeGrafter"/>
</dbReference>
<proteinExistence type="inferred from homology"/>
<keyword evidence="4" id="KW-1185">Reference proteome</keyword>
<organism evidence="3 4">
    <name type="scientific">Arcobacter cloacae</name>
    <dbReference type="NCBI Taxonomy" id="1054034"/>
    <lineage>
        <taxon>Bacteria</taxon>
        <taxon>Pseudomonadati</taxon>
        <taxon>Campylobacterota</taxon>
        <taxon>Epsilonproteobacteria</taxon>
        <taxon>Campylobacterales</taxon>
        <taxon>Arcobacteraceae</taxon>
        <taxon>Arcobacter</taxon>
    </lineage>
</organism>
<evidence type="ECO:0000313" key="3">
    <source>
        <dbReference type="EMBL" id="RXI42877.1"/>
    </source>
</evidence>
<dbReference type="Proteomes" id="UP000290378">
    <property type="component" value="Unassembled WGS sequence"/>
</dbReference>
<keyword evidence="1" id="KW-0145">Chemotaxis</keyword>
<dbReference type="SUPFAM" id="SSF58104">
    <property type="entry name" value="Methyl-accepting chemotaxis protein (MCP) signaling domain"/>
    <property type="match status" value="1"/>
</dbReference>
<dbReference type="SMART" id="SM00283">
    <property type="entry name" value="MA"/>
    <property type="match status" value="1"/>
</dbReference>
<dbReference type="Gene3D" id="1.10.287.950">
    <property type="entry name" value="Methyl-accepting chemotaxis protein"/>
    <property type="match status" value="1"/>
</dbReference>
<dbReference type="PANTHER" id="PTHR43531">
    <property type="entry name" value="PROTEIN ICFG"/>
    <property type="match status" value="1"/>
</dbReference>
<dbReference type="PROSITE" id="PS50111">
    <property type="entry name" value="CHEMOTAXIS_TRANSDUC_2"/>
    <property type="match status" value="1"/>
</dbReference>
<dbReference type="AlphaFoldDB" id="A0A6M8N6G2"/>
<dbReference type="InterPro" id="IPR004089">
    <property type="entry name" value="MCPsignal_dom"/>
</dbReference>
<reference evidence="3 4" key="1">
    <citation type="submission" date="2017-09" db="EMBL/GenBank/DDBJ databases">
        <title>Genomics of the genus Arcobacter.</title>
        <authorList>
            <person name="Perez-Cataluna A."/>
            <person name="Figueras M.J."/>
            <person name="Salas-Masso N."/>
        </authorList>
    </citation>
    <scope>NUCLEOTIDE SEQUENCE [LARGE SCALE GENOMIC DNA]</scope>
    <source>
        <strain evidence="3 4">CECT 7834</strain>
    </source>
</reference>
<sequence length="431" mass="48313">MENAKKYLIASYAVTIFSIGFLSYLSSLNSQNILIFSLVFIGLISVIFFYGINLLKSKKEEIIFSEIEKKDNFLENEFLEDLNKVSFEFSNNIFKSKIDSKTNNEDFKQIANNINKSIDNLSSSFEQILDFFEKFQKNDFTVEIKNNQTEQLELLIQSVNKLNVKISKMLLSSLKNGTSFKQNADKLRNNMELLSTNIFNQAAILEQTSSLVDEITKSVKNNSVDVDKMLSYSNELLISVNKGFDSAKNSASLMDNINEKTKAIQEAITIIDQIAFQTNILSLNAAVEAATAGEAGKGFAVVAQEVRNLASRSAQAAKEIKSLVESATKETNNGKTASVEMIKEYNVLSENINKTKGIIENVSFSLKEQEKGIEQVNVAIFDLDKATQQNALKAQETKDIANQNDEMATTMVRDTNKTNFFGRDEFNNSKK</sequence>
<dbReference type="GO" id="GO:0004888">
    <property type="term" value="F:transmembrane signaling receptor activity"/>
    <property type="evidence" value="ECO:0007669"/>
    <property type="project" value="TreeGrafter"/>
</dbReference>
<protein>
    <submittedName>
        <fullName evidence="3">Uncharacterized protein</fullName>
    </submittedName>
</protein>
<evidence type="ECO:0000256" key="2">
    <source>
        <dbReference type="ARBA" id="ARBA00029447"/>
    </source>
</evidence>
<dbReference type="Pfam" id="PF00015">
    <property type="entry name" value="MCPsignal"/>
    <property type="match status" value="1"/>
</dbReference>
<dbReference type="GO" id="GO:0007165">
    <property type="term" value="P:signal transduction"/>
    <property type="evidence" value="ECO:0007669"/>
    <property type="project" value="InterPro"/>
</dbReference>
<dbReference type="PANTHER" id="PTHR43531:SF11">
    <property type="entry name" value="METHYL-ACCEPTING CHEMOTAXIS PROTEIN 3"/>
    <property type="match status" value="1"/>
</dbReference>
<comment type="caution">
    <text evidence="3">The sequence shown here is derived from an EMBL/GenBank/DDBJ whole genome shotgun (WGS) entry which is preliminary data.</text>
</comment>
<dbReference type="EMBL" id="NXII01000002">
    <property type="protein sequence ID" value="RXI42877.1"/>
    <property type="molecule type" value="Genomic_DNA"/>
</dbReference>
<gene>
    <name evidence="3" type="ORF">CP963_02345</name>
</gene>
<dbReference type="RefSeq" id="WP_129012689.1">
    <property type="nucleotide sequence ID" value="NZ_CBCSEI010000003.1"/>
</dbReference>
<accession>A0A6M8N6G2</accession>
<name>A0A6M8N6G2_9BACT</name>